<dbReference type="GO" id="GO:0006457">
    <property type="term" value="P:protein folding"/>
    <property type="evidence" value="ECO:0007669"/>
    <property type="project" value="InterPro"/>
</dbReference>
<evidence type="ECO:0000256" key="15">
    <source>
        <dbReference type="SAM" id="Phobius"/>
    </source>
</evidence>
<keyword evidence="12 14" id="KW-0143">Chaperone</keyword>
<keyword evidence="11 14" id="KW-1015">Disulfide bond</keyword>
<dbReference type="SUPFAM" id="SSF158442">
    <property type="entry name" value="DsbB-like"/>
    <property type="match status" value="1"/>
</dbReference>
<feature type="topological domain" description="Periplasmic" evidence="14">
    <location>
        <begin position="29"/>
        <end position="46"/>
    </location>
</feature>
<organism evidence="16 17">
    <name type="scientific">Luteimonas yindakuii</name>
    <dbReference type="NCBI Taxonomy" id="2565782"/>
    <lineage>
        <taxon>Bacteria</taxon>
        <taxon>Pseudomonadati</taxon>
        <taxon>Pseudomonadota</taxon>
        <taxon>Gammaproteobacteria</taxon>
        <taxon>Lysobacterales</taxon>
        <taxon>Lysobacteraceae</taxon>
        <taxon>Luteimonas</taxon>
    </lineage>
</organism>
<dbReference type="EMBL" id="SPUH01000001">
    <property type="protein sequence ID" value="TKS55349.1"/>
    <property type="molecule type" value="Genomic_DNA"/>
</dbReference>
<dbReference type="GO" id="GO:0009055">
    <property type="term" value="F:electron transfer activity"/>
    <property type="evidence" value="ECO:0007669"/>
    <property type="project" value="UniProtKB-UniRule"/>
</dbReference>
<evidence type="ECO:0000256" key="2">
    <source>
        <dbReference type="ARBA" id="ARBA00008823"/>
    </source>
</evidence>
<evidence type="ECO:0000256" key="1">
    <source>
        <dbReference type="ARBA" id="ARBA00004429"/>
    </source>
</evidence>
<dbReference type="AlphaFoldDB" id="A0A4Z1RMR0"/>
<keyword evidence="5" id="KW-0997">Cell inner membrane</keyword>
<evidence type="ECO:0000256" key="6">
    <source>
        <dbReference type="ARBA" id="ARBA00022692"/>
    </source>
</evidence>
<dbReference type="GO" id="GO:0015035">
    <property type="term" value="F:protein-disulfide reductase activity"/>
    <property type="evidence" value="ECO:0007669"/>
    <property type="project" value="UniProtKB-UniRule"/>
</dbReference>
<proteinExistence type="inferred from homology"/>
<feature type="topological domain" description="Cytoplasmic" evidence="14">
    <location>
        <begin position="1"/>
        <end position="11"/>
    </location>
</feature>
<keyword evidence="13 14" id="KW-0676">Redox-active center</keyword>
<evidence type="ECO:0000256" key="3">
    <source>
        <dbReference type="ARBA" id="ARBA00022448"/>
    </source>
</evidence>
<evidence type="ECO:0000256" key="7">
    <source>
        <dbReference type="ARBA" id="ARBA00022982"/>
    </source>
</evidence>
<feature type="transmembrane region" description="Helical" evidence="15">
    <location>
        <begin position="71"/>
        <end position="88"/>
    </location>
</feature>
<dbReference type="RefSeq" id="WP_134674700.1">
    <property type="nucleotide sequence ID" value="NZ_SPUH01000001.1"/>
</dbReference>
<evidence type="ECO:0000256" key="10">
    <source>
        <dbReference type="ARBA" id="ARBA00023136"/>
    </source>
</evidence>
<evidence type="ECO:0000256" key="13">
    <source>
        <dbReference type="ARBA" id="ARBA00023284"/>
    </source>
</evidence>
<dbReference type="InterPro" id="IPR050183">
    <property type="entry name" value="DsbB"/>
</dbReference>
<keyword evidence="3 14" id="KW-0813">Transport</keyword>
<evidence type="ECO:0000256" key="5">
    <source>
        <dbReference type="ARBA" id="ARBA00022519"/>
    </source>
</evidence>
<dbReference type="InterPro" id="IPR022920">
    <property type="entry name" value="Disulphide_bond_form_DsbB"/>
</dbReference>
<accession>A0A4Z1RMR0</accession>
<comment type="function">
    <text evidence="14">Required for disulfide bond formation in some periplasmic proteins. Acts by oxidizing the DsbA protein.</text>
</comment>
<feature type="transmembrane region" description="Helical" evidence="15">
    <location>
        <begin position="43"/>
        <end position="62"/>
    </location>
</feature>
<evidence type="ECO:0000256" key="9">
    <source>
        <dbReference type="ARBA" id="ARBA00023002"/>
    </source>
</evidence>
<evidence type="ECO:0000256" key="14">
    <source>
        <dbReference type="HAMAP-Rule" id="MF_00286"/>
    </source>
</evidence>
<keyword evidence="6 14" id="KW-0812">Transmembrane</keyword>
<dbReference type="Proteomes" id="UP000298681">
    <property type="component" value="Unassembled WGS sequence"/>
</dbReference>
<evidence type="ECO:0000256" key="11">
    <source>
        <dbReference type="ARBA" id="ARBA00023157"/>
    </source>
</evidence>
<keyword evidence="4 14" id="KW-1003">Cell membrane</keyword>
<sequence length="169" mass="18569">MNPFAWSFRAQFLAASAVCFALVGFAIFSQLQWGLDPCPLCIFQRFAFIALGIVLLAGGLAAPRRPAWRRVWAVIAVATAAVGAAIAGRHTWLQLNPPEIPACGPPFEFLRDTLSTTSLIRRVMTGTGDCGNVDWTFLGLSMPAWSLLWFVLLAAWVLYAALRRSSRRN</sequence>
<dbReference type="NCBIfam" id="NF003354">
    <property type="entry name" value="PRK04388.1"/>
    <property type="match status" value="1"/>
</dbReference>
<feature type="disulfide bond" description="Redox-active" evidence="14">
    <location>
        <begin position="38"/>
        <end position="41"/>
    </location>
</feature>
<dbReference type="InterPro" id="IPR003752">
    <property type="entry name" value="DiS_bond_form_DsbB/BdbC"/>
</dbReference>
<dbReference type="PANTHER" id="PTHR36570">
    <property type="entry name" value="DISULFIDE BOND FORMATION PROTEIN B"/>
    <property type="match status" value="1"/>
</dbReference>
<keyword evidence="7 14" id="KW-0249">Electron transport</keyword>
<feature type="transmembrane region" description="Helical" evidence="15">
    <location>
        <begin position="12"/>
        <end position="31"/>
    </location>
</feature>
<protein>
    <recommendedName>
        <fullName evidence="14">Disulfide bond formation protein B</fullName>
    </recommendedName>
    <alternativeName>
        <fullName evidence="14">Disulfide oxidoreductase</fullName>
    </alternativeName>
</protein>
<feature type="topological domain" description="Cytoplasmic" evidence="14">
    <location>
        <begin position="164"/>
        <end position="169"/>
    </location>
</feature>
<keyword evidence="8 14" id="KW-1133">Transmembrane helix</keyword>
<dbReference type="PANTHER" id="PTHR36570:SF3">
    <property type="entry name" value="DISULFIDE BOND FORMATION PROTEIN B"/>
    <property type="match status" value="1"/>
</dbReference>
<evidence type="ECO:0000256" key="8">
    <source>
        <dbReference type="ARBA" id="ARBA00022989"/>
    </source>
</evidence>
<comment type="similarity">
    <text evidence="2 14">Belongs to the DsbB family.</text>
</comment>
<name>A0A4Z1RMR0_9GAMM</name>
<dbReference type="GO" id="GO:0005886">
    <property type="term" value="C:plasma membrane"/>
    <property type="evidence" value="ECO:0007669"/>
    <property type="project" value="UniProtKB-SubCell"/>
</dbReference>
<evidence type="ECO:0000313" key="17">
    <source>
        <dbReference type="Proteomes" id="UP000298681"/>
    </source>
</evidence>
<dbReference type="InterPro" id="IPR023380">
    <property type="entry name" value="DsbB-like_sf"/>
</dbReference>
<dbReference type="HAMAP" id="MF_00286">
    <property type="entry name" value="DsbB"/>
    <property type="match status" value="1"/>
</dbReference>
<reference evidence="16 17" key="1">
    <citation type="submission" date="2019-01" db="EMBL/GenBank/DDBJ databases">
        <authorList>
            <person name="Zhang S."/>
        </authorList>
    </citation>
    <scope>NUCLEOTIDE SEQUENCE [LARGE SCALE GENOMIC DNA]</scope>
    <source>
        <strain evidence="16 17">1626</strain>
    </source>
</reference>
<dbReference type="Pfam" id="PF02600">
    <property type="entry name" value="DsbB"/>
    <property type="match status" value="1"/>
</dbReference>
<dbReference type="Gene3D" id="1.20.1550.10">
    <property type="entry name" value="DsbB-like"/>
    <property type="match status" value="1"/>
</dbReference>
<comment type="caution">
    <text evidence="16">The sequence shown here is derived from an EMBL/GenBank/DDBJ whole genome shotgun (WGS) entry which is preliminary data.</text>
</comment>
<gene>
    <name evidence="14" type="primary">dsbB</name>
    <name evidence="16" type="ORF">E4582_07290</name>
</gene>
<keyword evidence="9 14" id="KW-0560">Oxidoreductase</keyword>
<feature type="transmembrane region" description="Helical" evidence="15">
    <location>
        <begin position="144"/>
        <end position="162"/>
    </location>
</feature>
<evidence type="ECO:0000313" key="16">
    <source>
        <dbReference type="EMBL" id="TKS55349.1"/>
    </source>
</evidence>
<keyword evidence="17" id="KW-1185">Reference proteome</keyword>
<evidence type="ECO:0000256" key="4">
    <source>
        <dbReference type="ARBA" id="ARBA00022475"/>
    </source>
</evidence>
<keyword evidence="10 14" id="KW-0472">Membrane</keyword>
<comment type="subcellular location">
    <subcellularLocation>
        <location evidence="1">Cell inner membrane</location>
        <topology evidence="1">Multi-pass membrane protein</topology>
    </subcellularLocation>
    <subcellularLocation>
        <location evidence="14">Cell membrane</location>
        <topology evidence="14">Multi-pass membrane protein</topology>
    </subcellularLocation>
</comment>
<evidence type="ECO:0000256" key="12">
    <source>
        <dbReference type="ARBA" id="ARBA00023186"/>
    </source>
</evidence>
<comment type="caution">
    <text evidence="14">Lacks conserved residue(s) required for the propagation of feature annotation.</text>
</comment>